<feature type="region of interest" description="Disordered" evidence="1">
    <location>
        <begin position="1"/>
        <end position="43"/>
    </location>
</feature>
<evidence type="ECO:0000256" key="1">
    <source>
        <dbReference type="SAM" id="MobiDB-lite"/>
    </source>
</evidence>
<reference evidence="2 3" key="1">
    <citation type="journal article" date="2016" name="Mol. Biol. Evol.">
        <title>Comparative Genomics of Early-Diverging Mushroom-Forming Fungi Provides Insights into the Origins of Lignocellulose Decay Capabilities.</title>
        <authorList>
            <person name="Nagy L.G."/>
            <person name="Riley R."/>
            <person name="Tritt A."/>
            <person name="Adam C."/>
            <person name="Daum C."/>
            <person name="Floudas D."/>
            <person name="Sun H."/>
            <person name="Yadav J.S."/>
            <person name="Pangilinan J."/>
            <person name="Larsson K.H."/>
            <person name="Matsuura K."/>
            <person name="Barry K."/>
            <person name="Labutti K."/>
            <person name="Kuo R."/>
            <person name="Ohm R.A."/>
            <person name="Bhattacharya S.S."/>
            <person name="Shirouzu T."/>
            <person name="Yoshinaga Y."/>
            <person name="Martin F.M."/>
            <person name="Grigoriev I.V."/>
            <person name="Hibbett D.S."/>
        </authorList>
    </citation>
    <scope>NUCLEOTIDE SEQUENCE [LARGE SCALE GENOMIC DNA]</scope>
    <source>
        <strain evidence="2 3">HHB12733</strain>
    </source>
</reference>
<evidence type="ECO:0000313" key="2">
    <source>
        <dbReference type="EMBL" id="KZT55549.1"/>
    </source>
</evidence>
<keyword evidence="3" id="KW-1185">Reference proteome</keyword>
<organism evidence="2 3">
    <name type="scientific">Calocera cornea HHB12733</name>
    <dbReference type="NCBI Taxonomy" id="1353952"/>
    <lineage>
        <taxon>Eukaryota</taxon>
        <taxon>Fungi</taxon>
        <taxon>Dikarya</taxon>
        <taxon>Basidiomycota</taxon>
        <taxon>Agaricomycotina</taxon>
        <taxon>Dacrymycetes</taxon>
        <taxon>Dacrymycetales</taxon>
        <taxon>Dacrymycetaceae</taxon>
        <taxon>Calocera</taxon>
    </lineage>
</organism>
<proteinExistence type="predicted"/>
<feature type="compositionally biased region" description="Polar residues" evidence="1">
    <location>
        <begin position="135"/>
        <end position="146"/>
    </location>
</feature>
<dbReference type="Proteomes" id="UP000076842">
    <property type="component" value="Unassembled WGS sequence"/>
</dbReference>
<feature type="compositionally biased region" description="Polar residues" evidence="1">
    <location>
        <begin position="20"/>
        <end position="37"/>
    </location>
</feature>
<evidence type="ECO:0000313" key="3">
    <source>
        <dbReference type="Proteomes" id="UP000076842"/>
    </source>
</evidence>
<name>A0A165EUI4_9BASI</name>
<gene>
    <name evidence="2" type="ORF">CALCODRAFT_510070</name>
</gene>
<dbReference type="OrthoDB" id="5593376at2759"/>
<protein>
    <submittedName>
        <fullName evidence="2">Uncharacterized protein</fullName>
    </submittedName>
</protein>
<dbReference type="EMBL" id="KV423993">
    <property type="protein sequence ID" value="KZT55549.1"/>
    <property type="molecule type" value="Genomic_DNA"/>
</dbReference>
<accession>A0A165EUI4</accession>
<feature type="region of interest" description="Disordered" evidence="1">
    <location>
        <begin position="132"/>
        <end position="157"/>
    </location>
</feature>
<dbReference type="AlphaFoldDB" id="A0A165EUI4"/>
<sequence>MSSSRSLPTDLSPPIPTLSGDYSASRGSLTSVLTDGSTDGLRDGLREADDFLTGLDWTGSFSEPGGNTVASVAPVASHPYDTPSDRALSLPNMEPSNSFSIKGLNLLPATSTPPAISQWSFEWVHDDLAAMPQHGTLSNPEPSQEVSRLPTVPSTRSEKKRFLQAQNKAGYDPVFVQVLNEILLDVKIKSPNGLPVHVLSGVENESRKCKHKLVAPEGKAYHRLWVSGLKDSFEAAVIKKGLAYQQSDLDWYLWNHPCIRRHQPDGLHDNHHKIVSPMEAFTSPSLPTWLKWVDHSLEGTPGPGNIGTICITVHADFPFLPAYRTKLPPLMYDFTIDVLVPDTSTD</sequence>
<dbReference type="InParanoid" id="A0A165EUI4"/>